<dbReference type="PROSITE" id="PS00409">
    <property type="entry name" value="PROKAR_NTER_METHYL"/>
    <property type="match status" value="1"/>
</dbReference>
<dbReference type="InterPro" id="IPR012902">
    <property type="entry name" value="N_methyl_site"/>
</dbReference>
<evidence type="ECO:0000256" key="1">
    <source>
        <dbReference type="SAM" id="MobiDB-lite"/>
    </source>
</evidence>
<dbReference type="PANTHER" id="PTHR30093:SF2">
    <property type="entry name" value="TYPE II SECRETION SYSTEM PROTEIN H"/>
    <property type="match status" value="1"/>
</dbReference>
<proteinExistence type="predicted"/>
<dbReference type="NCBIfam" id="TIGR02532">
    <property type="entry name" value="IV_pilin_GFxxxE"/>
    <property type="match status" value="1"/>
</dbReference>
<feature type="region of interest" description="Disordered" evidence="1">
    <location>
        <begin position="233"/>
        <end position="269"/>
    </location>
</feature>
<keyword evidence="2" id="KW-1133">Transmembrane helix</keyword>
<evidence type="ECO:0000313" key="3">
    <source>
        <dbReference type="EMBL" id="HIX20261.1"/>
    </source>
</evidence>
<sequence>MKLSLTRRRTGFTLIELIVVISIIVVLGTIAAVTIMSSSESKDVARCRENLGQIGALAQLYKDDKAINRGRMLPTGGMPDNEATENFDESEGWWVSIARKSDTCVMPTADGDPVKVDGIFRCPGDDRAAKPEGLFEASAETISYVSWTPDEENGPIRTAALSERDLSRTPWLSDGEPVKGSSVTDFASFKSMVMPAVTRHKNTILVLYADLVVRPVEVLDDMSDEDVYKQIAPLMPDAAAPGKAAKEKGKKDKKDKKGKKKSRASREDD</sequence>
<dbReference type="PANTHER" id="PTHR30093">
    <property type="entry name" value="GENERAL SECRETION PATHWAY PROTEIN G"/>
    <property type="match status" value="1"/>
</dbReference>
<keyword evidence="2" id="KW-0812">Transmembrane</keyword>
<accession>A0A9D1VBU0</accession>
<reference evidence="3" key="1">
    <citation type="journal article" date="2021" name="PeerJ">
        <title>Extensive microbial diversity within the chicken gut microbiome revealed by metagenomics and culture.</title>
        <authorList>
            <person name="Gilroy R."/>
            <person name="Ravi A."/>
            <person name="Getino M."/>
            <person name="Pursley I."/>
            <person name="Horton D.L."/>
            <person name="Alikhan N.F."/>
            <person name="Baker D."/>
            <person name="Gharbi K."/>
            <person name="Hall N."/>
            <person name="Watson M."/>
            <person name="Adriaenssens E.M."/>
            <person name="Foster-Nyarko E."/>
            <person name="Jarju S."/>
            <person name="Secka A."/>
            <person name="Antonio M."/>
            <person name="Oren A."/>
            <person name="Chaudhuri R.R."/>
            <person name="La Ragione R."/>
            <person name="Hildebrand F."/>
            <person name="Pallen M.J."/>
        </authorList>
    </citation>
    <scope>NUCLEOTIDE SEQUENCE</scope>
    <source>
        <strain evidence="3">14975</strain>
    </source>
</reference>
<organism evidence="3 4">
    <name type="scientific">Candidatus Akkermansia intestinigallinarum</name>
    <dbReference type="NCBI Taxonomy" id="2838431"/>
    <lineage>
        <taxon>Bacteria</taxon>
        <taxon>Pseudomonadati</taxon>
        <taxon>Verrucomicrobiota</taxon>
        <taxon>Verrucomicrobiia</taxon>
        <taxon>Verrucomicrobiales</taxon>
        <taxon>Akkermansiaceae</taxon>
        <taxon>Akkermansia</taxon>
    </lineage>
</organism>
<dbReference type="Gene3D" id="3.30.700.10">
    <property type="entry name" value="Glycoprotein, Type 4 Pilin"/>
    <property type="match status" value="1"/>
</dbReference>
<dbReference type="Proteomes" id="UP000823964">
    <property type="component" value="Unassembled WGS sequence"/>
</dbReference>
<protein>
    <submittedName>
        <fullName evidence="3">Prepilin-type N-terminal cleavage/methylation domain-containing protein</fullName>
    </submittedName>
</protein>
<comment type="caution">
    <text evidence="3">The sequence shown here is derived from an EMBL/GenBank/DDBJ whole genome shotgun (WGS) entry which is preliminary data.</text>
</comment>
<feature type="compositionally biased region" description="Basic residues" evidence="1">
    <location>
        <begin position="253"/>
        <end position="263"/>
    </location>
</feature>
<keyword evidence="2" id="KW-0472">Membrane</keyword>
<dbReference type="SUPFAM" id="SSF54523">
    <property type="entry name" value="Pili subunits"/>
    <property type="match status" value="1"/>
</dbReference>
<dbReference type="AlphaFoldDB" id="A0A9D1VBU0"/>
<dbReference type="EMBL" id="DXFQ01000122">
    <property type="protein sequence ID" value="HIX20261.1"/>
    <property type="molecule type" value="Genomic_DNA"/>
</dbReference>
<dbReference type="InterPro" id="IPR045584">
    <property type="entry name" value="Pilin-like"/>
</dbReference>
<feature type="transmembrane region" description="Helical" evidence="2">
    <location>
        <begin position="12"/>
        <end position="36"/>
    </location>
</feature>
<name>A0A9D1VBU0_9BACT</name>
<gene>
    <name evidence="3" type="ORF">H9862_06655</name>
</gene>
<evidence type="ECO:0000256" key="2">
    <source>
        <dbReference type="SAM" id="Phobius"/>
    </source>
</evidence>
<reference evidence="3" key="2">
    <citation type="submission" date="2021-04" db="EMBL/GenBank/DDBJ databases">
        <authorList>
            <person name="Gilroy R."/>
        </authorList>
    </citation>
    <scope>NUCLEOTIDE SEQUENCE</scope>
    <source>
        <strain evidence="3">14975</strain>
    </source>
</reference>
<evidence type="ECO:0000313" key="4">
    <source>
        <dbReference type="Proteomes" id="UP000823964"/>
    </source>
</evidence>
<dbReference type="Pfam" id="PF07963">
    <property type="entry name" value="N_methyl"/>
    <property type="match status" value="1"/>
</dbReference>